<dbReference type="EMBL" id="FMJE01000003">
    <property type="protein sequence ID" value="SCM80434.1"/>
    <property type="molecule type" value="Genomic_DNA"/>
</dbReference>
<reference evidence="2" key="1">
    <citation type="submission" date="2016-08" db="EMBL/GenBank/DDBJ databases">
        <authorList>
            <person name="Seilhamer J.J."/>
        </authorList>
    </citation>
    <scope>NUCLEOTIDE SEQUENCE</scope>
    <source>
        <strain evidence="2">86</strain>
    </source>
</reference>
<feature type="region of interest" description="Disordered" evidence="1">
    <location>
        <begin position="40"/>
        <end position="110"/>
    </location>
</feature>
<organism evidence="2">
    <name type="scientific">uncultured Sporomusa sp</name>
    <dbReference type="NCBI Taxonomy" id="307249"/>
    <lineage>
        <taxon>Bacteria</taxon>
        <taxon>Bacillati</taxon>
        <taxon>Bacillota</taxon>
        <taxon>Negativicutes</taxon>
        <taxon>Selenomonadales</taxon>
        <taxon>Sporomusaceae</taxon>
        <taxon>Sporomusa</taxon>
        <taxon>environmental samples</taxon>
    </lineage>
</organism>
<dbReference type="RefSeq" id="WP_288183847.1">
    <property type="nucleotide sequence ID" value="NZ_LT608335.1"/>
</dbReference>
<evidence type="ECO:0000313" key="2">
    <source>
        <dbReference type="EMBL" id="SCM80434.1"/>
    </source>
</evidence>
<proteinExistence type="predicted"/>
<protein>
    <submittedName>
        <fullName evidence="2">Uncharacterized protein</fullName>
    </submittedName>
</protein>
<dbReference type="AlphaFoldDB" id="A0A212LS46"/>
<sequence length="110" mass="12677">MSIRPIDMQVLIPKATEVGKQQNNLNQQSTLQQQQFAEELKKTVQVRQQQVQGMDKSQGGKVERDENQKHKKHPREFARNHDQPKESSEQEDPEGVGQDPLRGHIIDIKT</sequence>
<feature type="compositionally biased region" description="Basic and acidic residues" evidence="1">
    <location>
        <begin position="75"/>
        <end position="88"/>
    </location>
</feature>
<feature type="compositionally biased region" description="Basic and acidic residues" evidence="1">
    <location>
        <begin position="101"/>
        <end position="110"/>
    </location>
</feature>
<gene>
    <name evidence="2" type="ORF">KL86SPO_30612</name>
</gene>
<name>A0A212LS46_9FIRM</name>
<accession>A0A212LS46</accession>
<evidence type="ECO:0000256" key="1">
    <source>
        <dbReference type="SAM" id="MobiDB-lite"/>
    </source>
</evidence>